<keyword evidence="5 8" id="KW-0472">Membrane</keyword>
<evidence type="ECO:0000256" key="3">
    <source>
        <dbReference type="ARBA" id="ARBA00022989"/>
    </source>
</evidence>
<dbReference type="GO" id="GO:0005886">
    <property type="term" value="C:plasma membrane"/>
    <property type="evidence" value="ECO:0007669"/>
    <property type="project" value="UniProtKB-SubCell"/>
</dbReference>
<keyword evidence="4 8" id="KW-0175">Coiled coil</keyword>
<organism evidence="9 10">
    <name type="scientific">Sutcliffiella cohnii</name>
    <dbReference type="NCBI Taxonomy" id="33932"/>
    <lineage>
        <taxon>Bacteria</taxon>
        <taxon>Bacillati</taxon>
        <taxon>Bacillota</taxon>
        <taxon>Bacilli</taxon>
        <taxon>Bacillales</taxon>
        <taxon>Bacillaceae</taxon>
        <taxon>Sutcliffiella</taxon>
    </lineage>
</organism>
<accession>A0A223KU61</accession>
<evidence type="ECO:0000256" key="4">
    <source>
        <dbReference type="ARBA" id="ARBA00023054"/>
    </source>
</evidence>
<feature type="coiled-coil region" evidence="8">
    <location>
        <begin position="369"/>
        <end position="396"/>
    </location>
</feature>
<comment type="similarity">
    <text evidence="8">Belongs to the EzrA family.</text>
</comment>
<keyword evidence="7 8" id="KW-0131">Cell cycle</keyword>
<proteinExistence type="inferred from homology"/>
<keyword evidence="10" id="KW-1185">Reference proteome</keyword>
<comment type="function">
    <text evidence="8">Negative regulator of FtsZ ring formation; modulates the frequency and position of FtsZ ring formation. Inhibits FtsZ ring formation at polar sites. Interacts either with FtsZ or with one of its binding partners to promote depolymerization.</text>
</comment>
<dbReference type="InterPro" id="IPR010379">
    <property type="entry name" value="EzrA"/>
</dbReference>
<comment type="subcellular location">
    <subcellularLocation>
        <location evidence="8">Cell membrane</location>
        <topology evidence="8">Single-pass membrane protein</topology>
    </subcellularLocation>
    <text evidence="8">Colocalized with FtsZ to the nascent septal site.</text>
</comment>
<protein>
    <recommendedName>
        <fullName evidence="8">Septation ring formation regulator EzrA</fullName>
    </recommendedName>
</protein>
<name>A0A223KU61_9BACI</name>
<dbReference type="GO" id="GO:0005940">
    <property type="term" value="C:septin ring"/>
    <property type="evidence" value="ECO:0007669"/>
    <property type="project" value="InterPro"/>
</dbReference>
<reference evidence="9 10" key="1">
    <citation type="submission" date="2016-12" db="EMBL/GenBank/DDBJ databases">
        <title>The whole genome sequencing and assembly of Bacillus cohnii DSM 6307T strain.</title>
        <authorList>
            <person name="Lee Y.-J."/>
            <person name="Yi H."/>
            <person name="Bahn Y.-S."/>
            <person name="Kim J.F."/>
            <person name="Lee D.-W."/>
        </authorList>
    </citation>
    <scope>NUCLEOTIDE SEQUENCE [LARGE SCALE GENOMIC DNA]</scope>
    <source>
        <strain evidence="9 10">DSM 6307</strain>
    </source>
</reference>
<dbReference type="Proteomes" id="UP000215224">
    <property type="component" value="Chromosome"/>
</dbReference>
<dbReference type="RefSeq" id="WP_066413132.1">
    <property type="nucleotide sequence ID" value="NZ_CP018866.1"/>
</dbReference>
<evidence type="ECO:0000256" key="1">
    <source>
        <dbReference type="ARBA" id="ARBA00022618"/>
    </source>
</evidence>
<dbReference type="KEGG" id="bcoh:BC6307_17005"/>
<dbReference type="GO" id="GO:0000917">
    <property type="term" value="P:division septum assembly"/>
    <property type="evidence" value="ECO:0007669"/>
    <property type="project" value="UniProtKB-KW"/>
</dbReference>
<dbReference type="AlphaFoldDB" id="A0A223KU61"/>
<dbReference type="GO" id="GO:0000921">
    <property type="term" value="P:septin ring assembly"/>
    <property type="evidence" value="ECO:0007669"/>
    <property type="project" value="InterPro"/>
</dbReference>
<evidence type="ECO:0000256" key="7">
    <source>
        <dbReference type="ARBA" id="ARBA00023306"/>
    </source>
</evidence>
<dbReference type="Pfam" id="PF06160">
    <property type="entry name" value="EzrA"/>
    <property type="match status" value="1"/>
</dbReference>
<evidence type="ECO:0000313" key="9">
    <source>
        <dbReference type="EMBL" id="AST92863.1"/>
    </source>
</evidence>
<dbReference type="STRING" id="1314751.GCA_001591425_01085"/>
<feature type="topological domain" description="Cytoplasmic" evidence="8">
    <location>
        <begin position="22"/>
        <end position="565"/>
    </location>
</feature>
<feature type="coiled-coil region" evidence="8">
    <location>
        <begin position="98"/>
        <end position="132"/>
    </location>
</feature>
<sequence length="565" mass="65752">MEIIIGILTIAIIFVTFSYFSRKKIYKEIDRLEEWKMDITNKPVTEELSRVKHLNMTGQTEELFENWRNKWDDILTRQLPDIEELLFDTEECTDKYKFKRANQTLHFIDEKLEEIEEQIKQIYSELQELIGSQTKSVEKFAIMDEKYKEFKKQLLTQRHQYGLSIQTLEKELESLVEKFQAYEEATENGNYLEARDIVARLEEDFTEIQYKIEEIPNLLIDCQSVIPSQLAEIQSGSEEMLGEGYVLDHLELDKGVSGLEEKVKELLTLLKEAKVKEVTEVITGVKEELEGLYDKMEQEVLAKHFIMKEMEPTKEELDILMNEAAATKEETEVVQESYQLQDEDIATQKSLDKSIQTLYDRYVTLTNQLDEQSLAYTILKEELEDILEQIISLKELSSQHTTKLQALRKDELIARDQLYQLRKLLLNAKRSIEKSNIPGLPQQYVEQLTTSHLQLKAVSEQLEAKPLNMVAVNLVLREAVEMIESCSVSINELLEQAALSEKLIQYGNRYRSKNLEVHTKLLDAEQHFRNYEYANALEIAGTTLEKVEPGILRSLDAVEPESKNE</sequence>
<gene>
    <name evidence="8" type="primary">ezrA</name>
    <name evidence="9" type="ORF">BC6307_17005</name>
</gene>
<evidence type="ECO:0000256" key="5">
    <source>
        <dbReference type="ARBA" id="ARBA00023136"/>
    </source>
</evidence>
<evidence type="ECO:0000256" key="2">
    <source>
        <dbReference type="ARBA" id="ARBA00022692"/>
    </source>
</evidence>
<keyword evidence="6 8" id="KW-0717">Septation</keyword>
<dbReference type="EMBL" id="CP018866">
    <property type="protein sequence ID" value="AST92863.1"/>
    <property type="molecule type" value="Genomic_DNA"/>
</dbReference>
<keyword evidence="2 8" id="KW-0812">Transmembrane</keyword>
<evidence type="ECO:0000256" key="8">
    <source>
        <dbReference type="HAMAP-Rule" id="MF_00728"/>
    </source>
</evidence>
<feature type="topological domain" description="Extracellular" evidence="8">
    <location>
        <begin position="1"/>
        <end position="2"/>
    </location>
</feature>
<keyword evidence="1 8" id="KW-0132">Cell division</keyword>
<evidence type="ECO:0000313" key="10">
    <source>
        <dbReference type="Proteomes" id="UP000215224"/>
    </source>
</evidence>
<dbReference type="HAMAP" id="MF_00728">
    <property type="entry name" value="EzrA"/>
    <property type="match status" value="1"/>
</dbReference>
<evidence type="ECO:0000256" key="6">
    <source>
        <dbReference type="ARBA" id="ARBA00023210"/>
    </source>
</evidence>
<keyword evidence="3 8" id="KW-1133">Transmembrane helix</keyword>
<dbReference type="NCBIfam" id="NF003413">
    <property type="entry name" value="PRK04778.1-7"/>
    <property type="match status" value="1"/>
</dbReference>
<keyword evidence="8" id="KW-1003">Cell membrane</keyword>